<sequence>MTLAGTRARPGWRWVLAAAVGAPLAALLASLALSAVVPVSPDVRYLVACVAVAPLMAAAPCAALLARSEARAWAGVALTCCVSLLLLWRALP</sequence>
<evidence type="ECO:0000313" key="2">
    <source>
        <dbReference type="EMBL" id="QAT83114.1"/>
    </source>
</evidence>
<dbReference type="RefSeq" id="WP_233587765.1">
    <property type="nucleotide sequence ID" value="NZ_CP034669.1"/>
</dbReference>
<evidence type="ECO:0000313" key="3">
    <source>
        <dbReference type="Proteomes" id="UP000288758"/>
    </source>
</evidence>
<keyword evidence="1" id="KW-0472">Membrane</keyword>
<dbReference type="Proteomes" id="UP000288758">
    <property type="component" value="Chromosome"/>
</dbReference>
<name>A0A410RME3_CORCK</name>
<organism evidence="2 3">
    <name type="scientific">Corallococcus coralloides</name>
    <name type="common">Myxococcus coralloides</name>
    <dbReference type="NCBI Taxonomy" id="184914"/>
    <lineage>
        <taxon>Bacteria</taxon>
        <taxon>Pseudomonadati</taxon>
        <taxon>Myxococcota</taxon>
        <taxon>Myxococcia</taxon>
        <taxon>Myxococcales</taxon>
        <taxon>Cystobacterineae</taxon>
        <taxon>Myxococcaceae</taxon>
        <taxon>Corallococcus</taxon>
    </lineage>
</organism>
<evidence type="ECO:0000256" key="1">
    <source>
        <dbReference type="SAM" id="Phobius"/>
    </source>
</evidence>
<reference evidence="2 3" key="1">
    <citation type="submission" date="2018-12" db="EMBL/GenBank/DDBJ databases">
        <title>Complete Genome Sequence of the Corallopyronin A producing Myxobacterium Corallococcus coralloides B035.</title>
        <authorList>
            <person name="Bouhired S.M."/>
            <person name="Rupp O."/>
            <person name="Blom J."/>
            <person name="Schaeberle T.F."/>
            <person name="Kehraus S."/>
            <person name="Schiefer A."/>
            <person name="Pfarr K."/>
            <person name="Goesmann A."/>
            <person name="Hoerauf A."/>
            <person name="Koenig G.M."/>
        </authorList>
    </citation>
    <scope>NUCLEOTIDE SEQUENCE [LARGE SCALE GENOMIC DNA]</scope>
    <source>
        <strain evidence="2 3">B035</strain>
    </source>
</reference>
<keyword evidence="1" id="KW-0812">Transmembrane</keyword>
<feature type="transmembrane region" description="Helical" evidence="1">
    <location>
        <begin position="44"/>
        <end position="65"/>
    </location>
</feature>
<proteinExistence type="predicted"/>
<accession>A0A410RME3</accession>
<dbReference type="EMBL" id="CP034669">
    <property type="protein sequence ID" value="QAT83114.1"/>
    <property type="molecule type" value="Genomic_DNA"/>
</dbReference>
<protein>
    <submittedName>
        <fullName evidence="2">Uncharacterized protein</fullName>
    </submittedName>
</protein>
<dbReference type="AlphaFoldDB" id="A0A410RME3"/>
<gene>
    <name evidence="2" type="ORF">EJ065_1514</name>
</gene>
<keyword evidence="1" id="KW-1133">Transmembrane helix</keyword>
<feature type="transmembrane region" description="Helical" evidence="1">
    <location>
        <begin position="72"/>
        <end position="91"/>
    </location>
</feature>